<dbReference type="Pfam" id="PF01087">
    <property type="entry name" value="GalP_UDP_transf"/>
    <property type="match status" value="1"/>
</dbReference>
<dbReference type="OrthoDB" id="9769064at2"/>
<dbReference type="InterPro" id="IPR005849">
    <property type="entry name" value="GalP_Utransf_N"/>
</dbReference>
<evidence type="ECO:0000256" key="3">
    <source>
        <dbReference type="ARBA" id="ARBA00010951"/>
    </source>
</evidence>
<evidence type="ECO:0000256" key="2">
    <source>
        <dbReference type="ARBA" id="ARBA00004947"/>
    </source>
</evidence>
<dbReference type="GO" id="GO:0008108">
    <property type="term" value="F:UDP-glucose:hexose-1-phosphate uridylyltransferase activity"/>
    <property type="evidence" value="ECO:0007669"/>
    <property type="project" value="UniProtKB-UniRule"/>
</dbReference>
<feature type="binding site" evidence="14">
    <location>
        <position position="199"/>
    </location>
    <ligand>
        <name>Zn(2+)</name>
        <dbReference type="ChEBI" id="CHEBI:29105"/>
    </ligand>
</feature>
<evidence type="ECO:0000256" key="12">
    <source>
        <dbReference type="NCBIfam" id="TIGR00209"/>
    </source>
</evidence>
<feature type="binding site" evidence="14">
    <location>
        <position position="150"/>
    </location>
    <ligand>
        <name>Zn(2+)</name>
        <dbReference type="ChEBI" id="CHEBI:29105"/>
    </ligand>
</feature>
<dbReference type="InterPro" id="IPR019779">
    <property type="entry name" value="GalP_UDPtransf1_His-AS"/>
</dbReference>
<dbReference type="InterPro" id="IPR005850">
    <property type="entry name" value="GalP_Utransf_C"/>
</dbReference>
<gene>
    <name evidence="20" type="ORF">E7Y31_16730</name>
</gene>
<dbReference type="UniPathway" id="UPA00214"/>
<dbReference type="NCBIfam" id="NF008724">
    <property type="entry name" value="PRK11720.1"/>
    <property type="match status" value="1"/>
</dbReference>
<dbReference type="Gene3D" id="3.30.428.10">
    <property type="entry name" value="HIT-like"/>
    <property type="match status" value="2"/>
</dbReference>
<dbReference type="PIRSF" id="PIRSF000808">
    <property type="entry name" value="GalT"/>
    <property type="match status" value="1"/>
</dbReference>
<proteinExistence type="inferred from homology"/>
<dbReference type="GO" id="GO:0008270">
    <property type="term" value="F:zinc ion binding"/>
    <property type="evidence" value="ECO:0007669"/>
    <property type="project" value="InterPro"/>
</dbReference>
<evidence type="ECO:0000256" key="6">
    <source>
        <dbReference type="ARBA" id="ARBA00022679"/>
    </source>
</evidence>
<evidence type="ECO:0000256" key="16">
    <source>
        <dbReference type="RuleBase" id="RU000506"/>
    </source>
</evidence>
<evidence type="ECO:0000313" key="21">
    <source>
        <dbReference type="Proteomes" id="UP000305282"/>
    </source>
</evidence>
<evidence type="ECO:0000256" key="17">
    <source>
        <dbReference type="SAM" id="MobiDB-lite"/>
    </source>
</evidence>
<evidence type="ECO:0000256" key="5">
    <source>
        <dbReference type="ARBA" id="ARBA00016340"/>
    </source>
</evidence>
<feature type="domain" description="Galactose-1-phosphate uridyl transferase C-terminal" evidence="19">
    <location>
        <begin position="218"/>
        <end position="387"/>
    </location>
</feature>
<evidence type="ECO:0000259" key="18">
    <source>
        <dbReference type="Pfam" id="PF01087"/>
    </source>
</evidence>
<keyword evidence="6 16" id="KW-0808">Transferase</keyword>
<dbReference type="PROSITE" id="PS00117">
    <property type="entry name" value="GAL_P_UDP_TRANSF_I"/>
    <property type="match status" value="1"/>
</dbReference>
<comment type="cofactor">
    <cofactor evidence="14">
        <name>Zn(2+)</name>
        <dbReference type="ChEBI" id="CHEBI:29105"/>
    </cofactor>
    <text evidence="14">Binds 1 zinc ion per subunit.</text>
</comment>
<evidence type="ECO:0000256" key="8">
    <source>
        <dbReference type="ARBA" id="ARBA00022723"/>
    </source>
</evidence>
<evidence type="ECO:0000256" key="7">
    <source>
        <dbReference type="ARBA" id="ARBA00022695"/>
    </source>
</evidence>
<dbReference type="InterPro" id="IPR036265">
    <property type="entry name" value="HIT-like_sf"/>
</dbReference>
<evidence type="ECO:0000256" key="13">
    <source>
        <dbReference type="PIRSR" id="PIRSR000808-1"/>
    </source>
</evidence>
<evidence type="ECO:0000313" key="20">
    <source>
        <dbReference type="EMBL" id="THJ67713.1"/>
    </source>
</evidence>
<dbReference type="InterPro" id="IPR001937">
    <property type="entry name" value="GalP_UDPtransf1"/>
</dbReference>
<feature type="active site" description="Tele-UMP-histidine intermediate" evidence="13">
    <location>
        <position position="201"/>
    </location>
</feature>
<organism evidence="20 21">
    <name type="scientific">Candidatus Frankia alpina</name>
    <dbReference type="NCBI Taxonomy" id="2699483"/>
    <lineage>
        <taxon>Bacteria</taxon>
        <taxon>Bacillati</taxon>
        <taxon>Actinomycetota</taxon>
        <taxon>Actinomycetes</taxon>
        <taxon>Frankiales</taxon>
        <taxon>Frankiaceae</taxon>
        <taxon>Frankia</taxon>
    </lineage>
</organism>
<keyword evidence="10 16" id="KW-0299">Galactose metabolism</keyword>
<dbReference type="Pfam" id="PF02744">
    <property type="entry name" value="GalP_UDP_tr_C"/>
    <property type="match status" value="1"/>
</dbReference>
<feature type="region of interest" description="Disordered" evidence="17">
    <location>
        <begin position="394"/>
        <end position="414"/>
    </location>
</feature>
<dbReference type="Proteomes" id="UP000305282">
    <property type="component" value="Unassembled WGS sequence"/>
</dbReference>
<keyword evidence="9 14" id="KW-0862">Zinc</keyword>
<comment type="similarity">
    <text evidence="3 16">Belongs to the galactose-1-phosphate uridylyltransferase type 1 family.</text>
</comment>
<evidence type="ECO:0000256" key="9">
    <source>
        <dbReference type="ARBA" id="ARBA00022833"/>
    </source>
</evidence>
<feature type="binding site" evidence="15">
    <location>
        <position position="344"/>
    </location>
    <ligand>
        <name>Fe cation</name>
        <dbReference type="ChEBI" id="CHEBI:24875"/>
    </ligand>
</feature>
<keyword evidence="11 16" id="KW-0119">Carbohydrate metabolism</keyword>
<dbReference type="AlphaFoldDB" id="A0A4S5E891"/>
<dbReference type="CDD" id="cd00608">
    <property type="entry name" value="GalT"/>
    <property type="match status" value="1"/>
</dbReference>
<protein>
    <recommendedName>
        <fullName evidence="5 12">Galactose-1-phosphate uridylyltransferase</fullName>
        <ecNumber evidence="4 12">2.7.7.12</ecNumber>
    </recommendedName>
</protein>
<comment type="caution">
    <text evidence="20">The sequence shown here is derived from an EMBL/GenBank/DDBJ whole genome shotgun (WGS) entry which is preliminary data.</text>
</comment>
<evidence type="ECO:0000256" key="1">
    <source>
        <dbReference type="ARBA" id="ARBA00001107"/>
    </source>
</evidence>
<feature type="binding site" evidence="15">
    <location>
        <position position="316"/>
    </location>
    <ligand>
        <name>Fe cation</name>
        <dbReference type="ChEBI" id="CHEBI:24875"/>
    </ligand>
</feature>
<evidence type="ECO:0000259" key="19">
    <source>
        <dbReference type="Pfam" id="PF02744"/>
    </source>
</evidence>
<keyword evidence="15" id="KW-0408">Iron</keyword>
<comment type="catalytic activity">
    <reaction evidence="1 16">
        <text>alpha-D-galactose 1-phosphate + UDP-alpha-D-glucose = alpha-D-glucose 1-phosphate + UDP-alpha-D-galactose</text>
        <dbReference type="Rhea" id="RHEA:13989"/>
        <dbReference type="ChEBI" id="CHEBI:58336"/>
        <dbReference type="ChEBI" id="CHEBI:58601"/>
        <dbReference type="ChEBI" id="CHEBI:58885"/>
        <dbReference type="ChEBI" id="CHEBI:66914"/>
        <dbReference type="EC" id="2.7.7.12"/>
    </reaction>
</comment>
<dbReference type="FunFam" id="3.30.428.10:FF:000001">
    <property type="entry name" value="Galactose-1-phosphate uridylyltransferase"/>
    <property type="match status" value="1"/>
</dbReference>
<feature type="binding site" evidence="15">
    <location>
        <position position="217"/>
    </location>
    <ligand>
        <name>Fe cation</name>
        <dbReference type="ChEBI" id="CHEBI:24875"/>
    </ligand>
</feature>
<dbReference type="PANTHER" id="PTHR11943:SF1">
    <property type="entry name" value="GALACTOSE-1-PHOSPHATE URIDYLYLTRANSFERASE"/>
    <property type="match status" value="1"/>
</dbReference>
<reference evidence="20 21" key="1">
    <citation type="submission" date="2019-04" db="EMBL/GenBank/DDBJ databases">
        <title>Draft genome sequences for three unisolated Alnus-infective Frankia Sp+ strains, AgTrS, AiOr and AvVan, the first sequenced Frankia strains able to sporulate in-planta.</title>
        <authorList>
            <person name="Bethencourt L."/>
            <person name="Vautrin F."/>
            <person name="Taib N."/>
            <person name="Dubost A."/>
            <person name="Castro-Garcia L."/>
            <person name="Imbaud O."/>
            <person name="Abrouk D."/>
            <person name="Fournier P."/>
            <person name="Briolay J."/>
            <person name="Nguyen A."/>
            <person name="Normand P."/>
            <person name="Fernandez M.P."/>
            <person name="Brochier-Armanet C."/>
            <person name="Herrera-Belaroussi A."/>
        </authorList>
    </citation>
    <scope>NUCLEOTIDE SEQUENCE [LARGE SCALE GENOMIC DNA]</scope>
    <source>
        <strain evidence="20 21">AvVan</strain>
    </source>
</reference>
<evidence type="ECO:0000256" key="15">
    <source>
        <dbReference type="PIRSR" id="PIRSR000808-4"/>
    </source>
</evidence>
<feature type="domain" description="Galactose-1-phosphate uridyl transferase N-terminal" evidence="18">
    <location>
        <begin position="19"/>
        <end position="211"/>
    </location>
</feature>
<dbReference type="EC" id="2.7.7.12" evidence="4 12"/>
<evidence type="ECO:0000256" key="14">
    <source>
        <dbReference type="PIRSR" id="PIRSR000808-3"/>
    </source>
</evidence>
<feature type="binding site" evidence="15">
    <location>
        <position position="346"/>
    </location>
    <ligand>
        <name>Fe cation</name>
        <dbReference type="ChEBI" id="CHEBI:24875"/>
    </ligand>
</feature>
<evidence type="ECO:0000256" key="11">
    <source>
        <dbReference type="ARBA" id="ARBA00023277"/>
    </source>
</evidence>
<feature type="binding site" evidence="14">
    <location>
        <position position="67"/>
    </location>
    <ligand>
        <name>Zn(2+)</name>
        <dbReference type="ChEBI" id="CHEBI:29105"/>
    </ligand>
</feature>
<name>A0A4S5E891_9ACTN</name>
<dbReference type="NCBIfam" id="TIGR00209">
    <property type="entry name" value="galT_1"/>
    <property type="match status" value="1"/>
</dbReference>
<keyword evidence="7 16" id="KW-0548">Nucleotidyltransferase</keyword>
<dbReference type="GO" id="GO:0033499">
    <property type="term" value="P:galactose catabolic process via UDP-galactose, Leloir pathway"/>
    <property type="evidence" value="ECO:0007669"/>
    <property type="project" value="TreeGrafter"/>
</dbReference>
<dbReference type="SUPFAM" id="SSF54197">
    <property type="entry name" value="HIT-like"/>
    <property type="match status" value="2"/>
</dbReference>
<evidence type="ECO:0000256" key="4">
    <source>
        <dbReference type="ARBA" id="ARBA00012384"/>
    </source>
</evidence>
<keyword evidence="8 14" id="KW-0479">Metal-binding</keyword>
<sequence length="414" mass="45367">MVRTGLARPRPWQAVDSMDDTTHRRFNPLTGRWVLVSPGRVRRPWHGGREAAATPPVVAHDPDCHLCPGNKRAGGARNPDYRGTYVFTNDFPALRPAASDPAQLGAAQLGADQPGADQPGAELGGAELGGLLRSAPAHGTCRVVCFGPDHGRGLVDMSSFEVRAVVDTWAAQEAELSERWRWVQIFENRGTAMGASNPHPHGQIWTCDALPDEAAAEDTHQREHFAQSGSSLLLDYIRTETRAAERIVLDDSDWLVVVPFWAVWPFETLLLPRRPVQRLAELDHAQRDSLADVLGRLLAGYDALFDHPFPFSMGWHGAPGPHPAGAASRATRSRRRPEGVWQLHAHFYPPLLRSPTIRKHLVGYEMLAEPARDLTPEDAAGRLRAVMAETWDGEATLPGGLEPTSAAPLQIRPA</sequence>
<dbReference type="EMBL" id="SSXH01000479">
    <property type="protein sequence ID" value="THJ67713.1"/>
    <property type="molecule type" value="Genomic_DNA"/>
</dbReference>
<dbReference type="PANTHER" id="PTHR11943">
    <property type="entry name" value="GALACTOSE-1-PHOSPHATE URIDYLYLTRANSFERASE"/>
    <property type="match status" value="1"/>
</dbReference>
<comment type="cofactor">
    <cofactor evidence="15">
        <name>Fe cation</name>
        <dbReference type="ChEBI" id="CHEBI:24875"/>
    </cofactor>
    <text evidence="15">Binds 1 Fe cation per subunit.</text>
</comment>
<dbReference type="GO" id="GO:0005737">
    <property type="term" value="C:cytoplasm"/>
    <property type="evidence" value="ECO:0007669"/>
    <property type="project" value="TreeGrafter"/>
</dbReference>
<evidence type="ECO:0000256" key="10">
    <source>
        <dbReference type="ARBA" id="ARBA00023144"/>
    </source>
</evidence>
<feature type="binding site" evidence="14">
    <location>
        <position position="64"/>
    </location>
    <ligand>
        <name>Zn(2+)</name>
        <dbReference type="ChEBI" id="CHEBI:29105"/>
    </ligand>
</feature>
<comment type="pathway">
    <text evidence="2 16">Carbohydrate metabolism; galactose metabolism.</text>
</comment>
<keyword evidence="21" id="KW-1185">Reference proteome</keyword>
<accession>A0A4S5E891</accession>